<organism evidence="2 3">
    <name type="scientific">Nostoc minutum NIES-26</name>
    <dbReference type="NCBI Taxonomy" id="1844469"/>
    <lineage>
        <taxon>Bacteria</taxon>
        <taxon>Bacillati</taxon>
        <taxon>Cyanobacteriota</taxon>
        <taxon>Cyanophyceae</taxon>
        <taxon>Nostocales</taxon>
        <taxon>Nostocaceae</taxon>
        <taxon>Nostoc</taxon>
    </lineage>
</organism>
<feature type="region of interest" description="Disordered" evidence="1">
    <location>
        <begin position="1"/>
        <end position="48"/>
    </location>
</feature>
<proteinExistence type="predicted"/>
<keyword evidence="3" id="KW-1185">Reference proteome</keyword>
<accession>A0A367QWU0</accession>
<protein>
    <submittedName>
        <fullName evidence="2">Uncharacterized protein</fullName>
    </submittedName>
</protein>
<dbReference type="Proteomes" id="UP000252107">
    <property type="component" value="Unassembled WGS sequence"/>
</dbReference>
<dbReference type="EMBL" id="LXQD01000302">
    <property type="protein sequence ID" value="RCJ27803.1"/>
    <property type="molecule type" value="Genomic_DNA"/>
</dbReference>
<evidence type="ECO:0000313" key="2">
    <source>
        <dbReference type="EMBL" id="RCJ27803.1"/>
    </source>
</evidence>
<sequence length="69" mass="7295">MKRKGGMKGRGESSAVGGSPAVGNWRTRKGDAVTKKITPQSSIPNPHSPFPTWFAIIDKPNGGICQFVG</sequence>
<evidence type="ECO:0000256" key="1">
    <source>
        <dbReference type="SAM" id="MobiDB-lite"/>
    </source>
</evidence>
<gene>
    <name evidence="2" type="ORF">A6770_24960</name>
</gene>
<evidence type="ECO:0000313" key="3">
    <source>
        <dbReference type="Proteomes" id="UP000252107"/>
    </source>
</evidence>
<comment type="caution">
    <text evidence="2">The sequence shown here is derived from an EMBL/GenBank/DDBJ whole genome shotgun (WGS) entry which is preliminary data.</text>
</comment>
<dbReference type="AlphaFoldDB" id="A0A367QWU0"/>
<reference evidence="2" key="1">
    <citation type="submission" date="2016-04" db="EMBL/GenBank/DDBJ databases">
        <authorList>
            <person name="Tabuchi Yagui T.R."/>
        </authorList>
    </citation>
    <scope>NUCLEOTIDE SEQUENCE [LARGE SCALE GENOMIC DNA]</scope>
    <source>
        <strain evidence="2">NIES-26</strain>
    </source>
</reference>
<name>A0A367QWU0_9NOSO</name>